<protein>
    <submittedName>
        <fullName evidence="3">6-O-methylguanine DNA methyltransferase, DNA binding domain protein</fullName>
        <ecNumber evidence="3">2.1.1.63</ecNumber>
    </submittedName>
</protein>
<dbReference type="CDD" id="cd06445">
    <property type="entry name" value="ATase"/>
    <property type="match status" value="1"/>
</dbReference>
<dbReference type="HOGENOM" id="CLU_000445_52_5_11"/>
<dbReference type="InterPro" id="IPR036217">
    <property type="entry name" value="MethylDNA_cys_MeTrfase_DNAb"/>
</dbReference>
<evidence type="ECO:0000313" key="4">
    <source>
        <dbReference type="Proteomes" id="UP000003150"/>
    </source>
</evidence>
<dbReference type="EC" id="2.1.1.63" evidence="3"/>
<dbReference type="InterPro" id="IPR036388">
    <property type="entry name" value="WH-like_DNA-bd_sf"/>
</dbReference>
<dbReference type="AlphaFoldDB" id="D4TVX5"/>
<evidence type="ECO:0000259" key="2">
    <source>
        <dbReference type="Pfam" id="PF01035"/>
    </source>
</evidence>
<dbReference type="PANTHER" id="PTHR42942">
    <property type="entry name" value="6-O-METHYLGUANINE DNA METHYLTRANSFERASE"/>
    <property type="match status" value="1"/>
</dbReference>
<keyword evidence="3" id="KW-0489">Methyltransferase</keyword>
<proteinExistence type="predicted"/>
<sequence>MLCADEEVRTVGEELVEAVLRVVEEIPEGRVATYGMIARAVGTGPRVVGRIMHDWGGGVPWWRVVSVHGTFPTTVRGEGLSEWEREGIPHDPTRGKVLIKECVVEQDWLNAVARPIIENVQNNAELSD</sequence>
<feature type="domain" description="Methylated-DNA-[protein]-cysteine S-methyltransferase DNA binding" evidence="2">
    <location>
        <begin position="17"/>
        <end position="74"/>
    </location>
</feature>
<dbReference type="InterPro" id="IPR014048">
    <property type="entry name" value="MethylDNA_cys_MeTrfase_DNA-bd"/>
</dbReference>
<evidence type="ECO:0000313" key="3">
    <source>
        <dbReference type="EMBL" id="EFF80989.1"/>
    </source>
</evidence>
<name>D4TVX5_9ACTO</name>
<keyword evidence="3" id="KW-0808">Transferase</keyword>
<dbReference type="EMBL" id="ACYT02000003">
    <property type="protein sequence ID" value="EFF80989.1"/>
    <property type="molecule type" value="Genomic_DNA"/>
</dbReference>
<organism evidence="3 4">
    <name type="scientific">Schaalia odontolytica F0309</name>
    <dbReference type="NCBI Taxonomy" id="649742"/>
    <lineage>
        <taxon>Bacteria</taxon>
        <taxon>Bacillati</taxon>
        <taxon>Actinomycetota</taxon>
        <taxon>Actinomycetes</taxon>
        <taxon>Actinomycetales</taxon>
        <taxon>Actinomycetaceae</taxon>
        <taxon>Schaalia</taxon>
    </lineage>
</organism>
<dbReference type="GO" id="GO:0032259">
    <property type="term" value="P:methylation"/>
    <property type="evidence" value="ECO:0007669"/>
    <property type="project" value="UniProtKB-KW"/>
</dbReference>
<dbReference type="GO" id="GO:0006281">
    <property type="term" value="P:DNA repair"/>
    <property type="evidence" value="ECO:0007669"/>
    <property type="project" value="InterPro"/>
</dbReference>
<evidence type="ECO:0000256" key="1">
    <source>
        <dbReference type="ARBA" id="ARBA00022763"/>
    </source>
</evidence>
<comment type="caution">
    <text evidence="3">The sequence shown here is derived from an EMBL/GenBank/DDBJ whole genome shotgun (WGS) entry which is preliminary data.</text>
</comment>
<dbReference type="Gene3D" id="1.10.10.10">
    <property type="entry name" value="Winged helix-like DNA-binding domain superfamily/Winged helix DNA-binding domain"/>
    <property type="match status" value="1"/>
</dbReference>
<gene>
    <name evidence="3" type="ORF">HMPREF0970_00069</name>
</gene>
<dbReference type="PANTHER" id="PTHR42942:SF1">
    <property type="entry name" value="ALKYLTRANSFERASE-LIKE PROTEIN 1"/>
    <property type="match status" value="1"/>
</dbReference>
<dbReference type="Proteomes" id="UP000003150">
    <property type="component" value="Unassembled WGS sequence"/>
</dbReference>
<dbReference type="GO" id="GO:0003908">
    <property type="term" value="F:methylated-DNA-[protein]-cysteine S-methyltransferase activity"/>
    <property type="evidence" value="ECO:0007669"/>
    <property type="project" value="UniProtKB-EC"/>
</dbReference>
<accession>D4TVX5</accession>
<dbReference type="Pfam" id="PF01035">
    <property type="entry name" value="DNA_binding_1"/>
    <property type="match status" value="1"/>
</dbReference>
<dbReference type="SUPFAM" id="SSF46767">
    <property type="entry name" value="Methylated DNA-protein cysteine methyltransferase, C-terminal domain"/>
    <property type="match status" value="1"/>
</dbReference>
<reference evidence="3 4" key="1">
    <citation type="submission" date="2009-10" db="EMBL/GenBank/DDBJ databases">
        <authorList>
            <person name="Weinstock G."/>
            <person name="Sodergren E."/>
            <person name="Clifton S."/>
            <person name="Fulton L."/>
            <person name="Fulton B."/>
            <person name="Courtney L."/>
            <person name="Fronick C."/>
            <person name="Harrison M."/>
            <person name="Strong C."/>
            <person name="Farmer C."/>
            <person name="Delahaunty K."/>
            <person name="Markovic C."/>
            <person name="Hall O."/>
            <person name="Minx P."/>
            <person name="Tomlinson C."/>
            <person name="Mitreva M."/>
            <person name="Nelson J."/>
            <person name="Hou S."/>
            <person name="Wollam A."/>
            <person name="Pepin K.H."/>
            <person name="Johnson M."/>
            <person name="Bhonagiri V."/>
            <person name="Nash W.E."/>
            <person name="Warren W."/>
            <person name="Chinwalla A."/>
            <person name="Mardis E.R."/>
            <person name="Wilson R.K."/>
        </authorList>
    </citation>
    <scope>NUCLEOTIDE SEQUENCE [LARGE SCALE GENOMIC DNA]</scope>
    <source>
        <strain evidence="3 4">F0309</strain>
    </source>
</reference>
<keyword evidence="1" id="KW-0227">DNA damage</keyword>
<dbReference type="InterPro" id="IPR052520">
    <property type="entry name" value="ATL_DNA_repair"/>
</dbReference>